<dbReference type="GO" id="GO:0005737">
    <property type="term" value="C:cytoplasm"/>
    <property type="evidence" value="ECO:0007669"/>
    <property type="project" value="TreeGrafter"/>
</dbReference>
<keyword evidence="4" id="KW-0460">Magnesium</keyword>
<evidence type="ECO:0000259" key="6">
    <source>
        <dbReference type="PROSITE" id="PS51462"/>
    </source>
</evidence>
<dbReference type="CDD" id="cd04666">
    <property type="entry name" value="NUDIX_DIPP2_like_Nudt4"/>
    <property type="match status" value="1"/>
</dbReference>
<dbReference type="EMBL" id="JAODAN010000004">
    <property type="protein sequence ID" value="KAK1924753.1"/>
    <property type="molecule type" value="Genomic_DNA"/>
</dbReference>
<dbReference type="PANTHER" id="PTHR12629:SF0">
    <property type="entry name" value="DIPHOSPHOINOSITOL-POLYPHOSPHATE DIPHOSPHATASE"/>
    <property type="match status" value="1"/>
</dbReference>
<dbReference type="SUPFAM" id="SSF55811">
    <property type="entry name" value="Nudix"/>
    <property type="match status" value="1"/>
</dbReference>
<feature type="domain" description="Nudix hydrolase" evidence="6">
    <location>
        <begin position="14"/>
        <end position="153"/>
    </location>
</feature>
<feature type="region of interest" description="Disordered" evidence="5">
    <location>
        <begin position="143"/>
        <end position="185"/>
    </location>
</feature>
<dbReference type="InterPro" id="IPR020084">
    <property type="entry name" value="NUDIX_hydrolase_CS"/>
</dbReference>
<evidence type="ECO:0000256" key="1">
    <source>
        <dbReference type="ARBA" id="ARBA00001946"/>
    </source>
</evidence>
<gene>
    <name evidence="7" type="ORF">DB88DRAFT_472122</name>
</gene>
<feature type="compositionally biased region" description="Polar residues" evidence="5">
    <location>
        <begin position="176"/>
        <end position="185"/>
    </location>
</feature>
<dbReference type="GO" id="GO:1901911">
    <property type="term" value="P:adenosine 5'-(hexahydrogen pentaphosphate) catabolic process"/>
    <property type="evidence" value="ECO:0007669"/>
    <property type="project" value="TreeGrafter"/>
</dbReference>
<dbReference type="GO" id="GO:1901909">
    <property type="term" value="P:diadenosine hexaphosphate catabolic process"/>
    <property type="evidence" value="ECO:0007669"/>
    <property type="project" value="TreeGrafter"/>
</dbReference>
<evidence type="ECO:0000313" key="8">
    <source>
        <dbReference type="Proteomes" id="UP001182556"/>
    </source>
</evidence>
<dbReference type="GO" id="GO:0000298">
    <property type="term" value="F:endopolyphosphatase activity"/>
    <property type="evidence" value="ECO:0007669"/>
    <property type="project" value="TreeGrafter"/>
</dbReference>
<evidence type="ECO:0000256" key="3">
    <source>
        <dbReference type="ARBA" id="ARBA00022801"/>
    </source>
</evidence>
<evidence type="ECO:0000256" key="5">
    <source>
        <dbReference type="SAM" id="MobiDB-lite"/>
    </source>
</evidence>
<accession>A0AAD9FRC5</accession>
<keyword evidence="3 7" id="KW-0378">Hydrolase</keyword>
<dbReference type="PROSITE" id="PS00893">
    <property type="entry name" value="NUDIX_BOX"/>
    <property type="match status" value="1"/>
</dbReference>
<comment type="caution">
    <text evidence="7">The sequence shown here is derived from an EMBL/GenBank/DDBJ whole genome shotgun (WGS) entry which is preliminary data.</text>
</comment>
<reference evidence="7" key="1">
    <citation type="submission" date="2023-02" db="EMBL/GenBank/DDBJ databases">
        <title>Identification and recombinant expression of a fungal hydrolase from Papiliotrema laurentii that hydrolyzes apple cutin and clears colloidal polyester polyurethane.</title>
        <authorList>
            <consortium name="DOE Joint Genome Institute"/>
            <person name="Roman V.A."/>
            <person name="Bojanowski C."/>
            <person name="Crable B.R."/>
            <person name="Wagner D.N."/>
            <person name="Hung C.S."/>
            <person name="Nadeau L.J."/>
            <person name="Schratz L."/>
            <person name="Haridas S."/>
            <person name="Pangilinan J."/>
            <person name="Lipzen A."/>
            <person name="Na H."/>
            <person name="Yan M."/>
            <person name="Ng V."/>
            <person name="Grigoriev I.V."/>
            <person name="Spatafora J.W."/>
            <person name="Barlow D."/>
            <person name="Biffinger J."/>
            <person name="Kelley-Loughnane N."/>
            <person name="Varaljay V.A."/>
            <person name="Crookes-Goodson W.J."/>
        </authorList>
    </citation>
    <scope>NUCLEOTIDE SEQUENCE</scope>
    <source>
        <strain evidence="7">5307AH</strain>
    </source>
</reference>
<dbReference type="GO" id="GO:0046872">
    <property type="term" value="F:metal ion binding"/>
    <property type="evidence" value="ECO:0007669"/>
    <property type="project" value="UniProtKB-KW"/>
</dbReference>
<comment type="cofactor">
    <cofactor evidence="1">
        <name>Mg(2+)</name>
        <dbReference type="ChEBI" id="CHEBI:18420"/>
    </cofactor>
</comment>
<dbReference type="PANTHER" id="PTHR12629">
    <property type="entry name" value="DIPHOSPHOINOSITOL POLYPHOSPHATE PHOSPHOHYDROLASE"/>
    <property type="match status" value="1"/>
</dbReference>
<sequence>MSEVTTLAMGKEKAPRDVALAVVHAPKTHRILMISSRKHPHLWILPKGGVEKGETSGQAAVREAWEEAGTPRSLKIPSEEDKLLELDLDAAPGTTKSEKWHAHVLHCEEEDLEPEWMEKHERNRAWYTPQECLEKIGQWYSDPSGSGELQGLKEEKKAGKKQRKGGAMERAIRAFSESQGLDQRT</sequence>
<dbReference type="InterPro" id="IPR047198">
    <property type="entry name" value="DDP-like_NUDIX"/>
</dbReference>
<dbReference type="PROSITE" id="PS51462">
    <property type="entry name" value="NUDIX"/>
    <property type="match status" value="1"/>
</dbReference>
<proteinExistence type="predicted"/>
<dbReference type="GO" id="GO:0034432">
    <property type="term" value="F:bis(5'-adenosyl)-pentaphosphatase activity"/>
    <property type="evidence" value="ECO:0007669"/>
    <property type="project" value="TreeGrafter"/>
</dbReference>
<dbReference type="GO" id="GO:0071543">
    <property type="term" value="P:diphosphoinositol polyphosphate metabolic process"/>
    <property type="evidence" value="ECO:0007669"/>
    <property type="project" value="TreeGrafter"/>
</dbReference>
<evidence type="ECO:0000256" key="2">
    <source>
        <dbReference type="ARBA" id="ARBA00022723"/>
    </source>
</evidence>
<dbReference type="Pfam" id="PF00293">
    <property type="entry name" value="NUDIX"/>
    <property type="match status" value="1"/>
</dbReference>
<dbReference type="Gene3D" id="3.90.79.10">
    <property type="entry name" value="Nucleoside Triphosphate Pyrophosphohydrolase"/>
    <property type="match status" value="1"/>
</dbReference>
<name>A0AAD9FRC5_PAPLA</name>
<keyword evidence="8" id="KW-1185">Reference proteome</keyword>
<dbReference type="Proteomes" id="UP001182556">
    <property type="component" value="Unassembled WGS sequence"/>
</dbReference>
<dbReference type="GO" id="GO:1901907">
    <property type="term" value="P:diadenosine pentaphosphate catabolic process"/>
    <property type="evidence" value="ECO:0007669"/>
    <property type="project" value="TreeGrafter"/>
</dbReference>
<keyword evidence="2" id="KW-0479">Metal-binding</keyword>
<dbReference type="InterPro" id="IPR000086">
    <property type="entry name" value="NUDIX_hydrolase_dom"/>
</dbReference>
<dbReference type="InterPro" id="IPR015797">
    <property type="entry name" value="NUDIX_hydrolase-like_dom_sf"/>
</dbReference>
<dbReference type="AlphaFoldDB" id="A0AAD9FRC5"/>
<protein>
    <submittedName>
        <fullName evidence="7">NUDIX hydrolase domain-like protein</fullName>
    </submittedName>
</protein>
<organism evidence="7 8">
    <name type="scientific">Papiliotrema laurentii</name>
    <name type="common">Cryptococcus laurentii</name>
    <dbReference type="NCBI Taxonomy" id="5418"/>
    <lineage>
        <taxon>Eukaryota</taxon>
        <taxon>Fungi</taxon>
        <taxon>Dikarya</taxon>
        <taxon>Basidiomycota</taxon>
        <taxon>Agaricomycotina</taxon>
        <taxon>Tremellomycetes</taxon>
        <taxon>Tremellales</taxon>
        <taxon>Rhynchogastremaceae</taxon>
        <taxon>Papiliotrema</taxon>
    </lineage>
</organism>
<dbReference type="GO" id="GO:0008486">
    <property type="term" value="F:diphosphoinositol-polyphosphate diphosphatase activity"/>
    <property type="evidence" value="ECO:0007669"/>
    <property type="project" value="TreeGrafter"/>
</dbReference>
<dbReference type="GO" id="GO:0005634">
    <property type="term" value="C:nucleus"/>
    <property type="evidence" value="ECO:0007669"/>
    <property type="project" value="TreeGrafter"/>
</dbReference>
<dbReference type="GO" id="GO:0034431">
    <property type="term" value="F:bis(5'-adenosyl)-hexaphosphatase activity"/>
    <property type="evidence" value="ECO:0007669"/>
    <property type="project" value="TreeGrafter"/>
</dbReference>
<evidence type="ECO:0000313" key="7">
    <source>
        <dbReference type="EMBL" id="KAK1924753.1"/>
    </source>
</evidence>
<evidence type="ECO:0000256" key="4">
    <source>
        <dbReference type="ARBA" id="ARBA00022842"/>
    </source>
</evidence>